<keyword evidence="3" id="KW-1185">Reference proteome</keyword>
<evidence type="ECO:0000313" key="3">
    <source>
        <dbReference type="Proteomes" id="UP000434582"/>
    </source>
</evidence>
<dbReference type="PANTHER" id="PTHR40400">
    <property type="entry name" value="SLR1512 PROTEIN"/>
    <property type="match status" value="1"/>
</dbReference>
<comment type="caution">
    <text evidence="2">The sequence shown here is derived from an EMBL/GenBank/DDBJ whole genome shotgun (WGS) entry which is preliminary data.</text>
</comment>
<dbReference type="AlphaFoldDB" id="A0A7X1ZGV1"/>
<feature type="transmembrane region" description="Helical" evidence="1">
    <location>
        <begin position="6"/>
        <end position="23"/>
    </location>
</feature>
<keyword evidence="1" id="KW-0812">Transmembrane</keyword>
<gene>
    <name evidence="2" type="ORF">GHC57_12630</name>
</gene>
<reference evidence="2 3" key="1">
    <citation type="submission" date="2019-10" db="EMBL/GenBank/DDBJ databases">
        <title>Draft whole-genome sequence of the purple nonsulfur photosynthetic bacterium Roseospira navarrensis DSM 15114.</title>
        <authorList>
            <person name="Kyndt J.A."/>
            <person name="Meyer T.E."/>
        </authorList>
    </citation>
    <scope>NUCLEOTIDE SEQUENCE [LARGE SCALE GENOMIC DNA]</scope>
    <source>
        <strain evidence="2 3">DSM 15114</strain>
    </source>
</reference>
<feature type="transmembrane region" description="Helical" evidence="1">
    <location>
        <begin position="35"/>
        <end position="53"/>
    </location>
</feature>
<feature type="transmembrane region" description="Helical" evidence="1">
    <location>
        <begin position="305"/>
        <end position="326"/>
    </location>
</feature>
<dbReference type="InterPro" id="IPR010293">
    <property type="entry name" value="Sbt_1"/>
</dbReference>
<feature type="transmembrane region" description="Helical" evidence="1">
    <location>
        <begin position="241"/>
        <end position="264"/>
    </location>
</feature>
<feature type="transmembrane region" description="Helical" evidence="1">
    <location>
        <begin position="59"/>
        <end position="82"/>
    </location>
</feature>
<feature type="transmembrane region" description="Helical" evidence="1">
    <location>
        <begin position="127"/>
        <end position="146"/>
    </location>
</feature>
<dbReference type="RefSeq" id="WP_153344769.1">
    <property type="nucleotide sequence ID" value="NZ_WIVE01000040.1"/>
</dbReference>
<dbReference type="PANTHER" id="PTHR40400:SF1">
    <property type="entry name" value="SLR1512 PROTEIN"/>
    <property type="match status" value="1"/>
</dbReference>
<organism evidence="2 3">
    <name type="scientific">Roseospira navarrensis</name>
    <dbReference type="NCBI Taxonomy" id="140058"/>
    <lineage>
        <taxon>Bacteria</taxon>
        <taxon>Pseudomonadati</taxon>
        <taxon>Pseudomonadota</taxon>
        <taxon>Alphaproteobacteria</taxon>
        <taxon>Rhodospirillales</taxon>
        <taxon>Rhodospirillaceae</taxon>
        <taxon>Roseospira</taxon>
    </lineage>
</organism>
<keyword evidence="1" id="KW-1133">Transmembrane helix</keyword>
<proteinExistence type="predicted"/>
<keyword evidence="1" id="KW-0472">Membrane</keyword>
<dbReference type="EMBL" id="WIVE01000040">
    <property type="protein sequence ID" value="MQX37366.1"/>
    <property type="molecule type" value="Genomic_DNA"/>
</dbReference>
<feature type="transmembrane region" description="Helical" evidence="1">
    <location>
        <begin position="177"/>
        <end position="199"/>
    </location>
</feature>
<evidence type="ECO:0000256" key="1">
    <source>
        <dbReference type="SAM" id="Phobius"/>
    </source>
</evidence>
<feature type="transmembrane region" description="Helical" evidence="1">
    <location>
        <begin position="270"/>
        <end position="293"/>
    </location>
</feature>
<feature type="transmembrane region" description="Helical" evidence="1">
    <location>
        <begin position="211"/>
        <end position="229"/>
    </location>
</feature>
<sequence>MLSNLMIPAVLFFALGVIARVIKSDLKFPPELAKALSIYLLMSIGLHGGVELAKADLGSAVSAIVWALLLGFGMPVIGYGLLTATRRVGPLDAAAIAAHYGSVSAGTFLAAMAWLDTQGLAYETYPLIMLAVMESPAIVVGLLLAARARQKVRAAAGSNGTATTNGRGEDTTSLRSLLHGAFTNGSVVILVGCMAIGAISLPNAMDKLKPFIDDIFMGALCLFLFEMGMEAARRLQDFKRVGAILAVFGIVMPIVGGAVGALIGSLALDFSVGGATLVAVLAASASYIAVPPAMRLAVPEANPSLYLTLSLGITFPFNVVLGIPLYHAMVTFLAGV</sequence>
<feature type="transmembrane region" description="Helical" evidence="1">
    <location>
        <begin position="94"/>
        <end position="115"/>
    </location>
</feature>
<dbReference type="OrthoDB" id="345121at2"/>
<accession>A0A7X1ZGV1</accession>
<evidence type="ECO:0000313" key="2">
    <source>
        <dbReference type="EMBL" id="MQX37366.1"/>
    </source>
</evidence>
<name>A0A7X1ZGV1_9PROT</name>
<dbReference type="Pfam" id="PF05982">
    <property type="entry name" value="Sbt_1"/>
    <property type="match status" value="1"/>
</dbReference>
<dbReference type="Proteomes" id="UP000434582">
    <property type="component" value="Unassembled WGS sequence"/>
</dbReference>
<protein>
    <submittedName>
        <fullName evidence="2">Sodium-dependent bicarbonate transport family permease</fullName>
    </submittedName>
</protein>